<evidence type="ECO:0000256" key="1">
    <source>
        <dbReference type="ARBA" id="ARBA00022468"/>
    </source>
</evidence>
<gene>
    <name evidence="4" type="ORF">QE152_g6782</name>
</gene>
<feature type="region of interest" description="Disordered" evidence="2">
    <location>
        <begin position="140"/>
        <end position="177"/>
    </location>
</feature>
<proteinExistence type="predicted"/>
<accession>A0AAW1ME54</accession>
<dbReference type="PANTHER" id="PTHR14963:SF1">
    <property type="entry name" value="RHO GTPASE-ACTIVATING PROTEIN CONUNDRUM"/>
    <property type="match status" value="1"/>
</dbReference>
<organism evidence="4 5">
    <name type="scientific">Popillia japonica</name>
    <name type="common">Japanese beetle</name>
    <dbReference type="NCBI Taxonomy" id="7064"/>
    <lineage>
        <taxon>Eukaryota</taxon>
        <taxon>Metazoa</taxon>
        <taxon>Ecdysozoa</taxon>
        <taxon>Arthropoda</taxon>
        <taxon>Hexapoda</taxon>
        <taxon>Insecta</taxon>
        <taxon>Pterygota</taxon>
        <taxon>Neoptera</taxon>
        <taxon>Endopterygota</taxon>
        <taxon>Coleoptera</taxon>
        <taxon>Polyphaga</taxon>
        <taxon>Scarabaeiformia</taxon>
        <taxon>Scarabaeidae</taxon>
        <taxon>Rutelinae</taxon>
        <taxon>Popillia</taxon>
    </lineage>
</organism>
<dbReference type="GO" id="GO:0051056">
    <property type="term" value="P:regulation of small GTPase mediated signal transduction"/>
    <property type="evidence" value="ECO:0007669"/>
    <property type="project" value="TreeGrafter"/>
</dbReference>
<evidence type="ECO:0000256" key="2">
    <source>
        <dbReference type="SAM" id="MobiDB-lite"/>
    </source>
</evidence>
<dbReference type="EMBL" id="JASPKY010000047">
    <property type="protein sequence ID" value="KAK9745602.1"/>
    <property type="molecule type" value="Genomic_DNA"/>
</dbReference>
<dbReference type="InterPro" id="IPR008936">
    <property type="entry name" value="Rho_GTPase_activation_prot"/>
</dbReference>
<dbReference type="AlphaFoldDB" id="A0AAW1ME54"/>
<dbReference type="PANTHER" id="PTHR14963">
    <property type="entry name" value="RHO GTPASE ACTIVATING PROTEIN 18,19-RELATED"/>
    <property type="match status" value="1"/>
</dbReference>
<dbReference type="Pfam" id="PF00620">
    <property type="entry name" value="RhoGAP"/>
    <property type="match status" value="1"/>
</dbReference>
<comment type="caution">
    <text evidence="4">The sequence shown here is derived from an EMBL/GenBank/DDBJ whole genome shotgun (WGS) entry which is preliminary data.</text>
</comment>
<dbReference type="GO" id="GO:0005737">
    <property type="term" value="C:cytoplasm"/>
    <property type="evidence" value="ECO:0007669"/>
    <property type="project" value="TreeGrafter"/>
</dbReference>
<feature type="compositionally biased region" description="Low complexity" evidence="2">
    <location>
        <begin position="161"/>
        <end position="170"/>
    </location>
</feature>
<dbReference type="PROSITE" id="PS50238">
    <property type="entry name" value="RHOGAP"/>
    <property type="match status" value="1"/>
</dbReference>
<dbReference type="SMART" id="SM00324">
    <property type="entry name" value="RhoGAP"/>
    <property type="match status" value="1"/>
</dbReference>
<dbReference type="GO" id="GO:0005096">
    <property type="term" value="F:GTPase activator activity"/>
    <property type="evidence" value="ECO:0007669"/>
    <property type="project" value="UniProtKB-KW"/>
</dbReference>
<dbReference type="SUPFAM" id="SSF48350">
    <property type="entry name" value="GTPase activation domain, GAP"/>
    <property type="match status" value="1"/>
</dbReference>
<keyword evidence="5" id="KW-1185">Reference proteome</keyword>
<keyword evidence="1" id="KW-0343">GTPase activation</keyword>
<evidence type="ECO:0000313" key="5">
    <source>
        <dbReference type="Proteomes" id="UP001458880"/>
    </source>
</evidence>
<dbReference type="Proteomes" id="UP001458880">
    <property type="component" value="Unassembled WGS sequence"/>
</dbReference>
<sequence length="646" mass="74059">MVLLQLLYGHIEERQCHISSNTNMATDARNYRETLPVIMHYAFVELLQSVGKLKSSLREYESNGYITSVRTDDQISSFCQVEQARDFLLKAGLADLSNIFQEGNEITDAIVNDSVRKRYLNEKQAQTVRARVRTLNKTLANRKPRRKQRQDIRDIAWNVETSSTGSRSRSATPDSLDSVGALNEELTSDDDLQLPALPLDSISTEKGKLKLSSSEPLENVFQRQGRENVAHLDSNNVVLKGYYPIEEKRIVNPRRERSGSDPAPEFHLKQFHTDSEGYLSCSPTLLACSPATTTNPLLSFDELIKAKQDEQDWHIDVCDDVVSIDSIKDSEYQYLKPLLWVEVTALFDYYDIATTKRKPSKRKRGNVFNVNLSTLVMRDMPNPLENTMVPQIYQLIINQIVNRCIREDGLLRIGGHRQKLEQLCNDIERHFYSDRAYVERALSEAPPHCLTGVLKKLLRDLPDSMLTMELFDMFYKTNLIPTTEDKIRALNLLILLLPVEHRNTFRYLVNFFNDIAANEEFNRMSVQNIAMIVAPSFFLPRILSAGRLDNDRAALEQKENLSREIRTAAICCNIMQIILKSGESLWMIPNELLVQARETYNDAQSRRGLGNKSKKTHPTKKKLQRSNTQYEPGAMLSPKISRDYVY</sequence>
<feature type="compositionally biased region" description="Basic residues" evidence="2">
    <location>
        <begin position="612"/>
        <end position="624"/>
    </location>
</feature>
<dbReference type="InterPro" id="IPR000198">
    <property type="entry name" value="RhoGAP_dom"/>
</dbReference>
<feature type="region of interest" description="Disordered" evidence="2">
    <location>
        <begin position="604"/>
        <end position="634"/>
    </location>
</feature>
<evidence type="ECO:0000259" key="3">
    <source>
        <dbReference type="PROSITE" id="PS50238"/>
    </source>
</evidence>
<protein>
    <submittedName>
        <fullName evidence="4">RhoGAP domain</fullName>
    </submittedName>
</protein>
<name>A0AAW1ME54_POPJA</name>
<reference evidence="4 5" key="1">
    <citation type="journal article" date="2024" name="BMC Genomics">
        <title>De novo assembly and annotation of Popillia japonica's genome with initial clues to its potential as an invasive pest.</title>
        <authorList>
            <person name="Cucini C."/>
            <person name="Boschi S."/>
            <person name="Funari R."/>
            <person name="Cardaioli E."/>
            <person name="Iannotti N."/>
            <person name="Marturano G."/>
            <person name="Paoli F."/>
            <person name="Bruttini M."/>
            <person name="Carapelli A."/>
            <person name="Frati F."/>
            <person name="Nardi F."/>
        </authorList>
    </citation>
    <scope>NUCLEOTIDE SEQUENCE [LARGE SCALE GENOMIC DNA]</scope>
    <source>
        <strain evidence="4">DMR45628</strain>
    </source>
</reference>
<evidence type="ECO:0000313" key="4">
    <source>
        <dbReference type="EMBL" id="KAK9745602.1"/>
    </source>
</evidence>
<dbReference type="GO" id="GO:0007165">
    <property type="term" value="P:signal transduction"/>
    <property type="evidence" value="ECO:0007669"/>
    <property type="project" value="InterPro"/>
</dbReference>
<dbReference type="GO" id="GO:0030833">
    <property type="term" value="P:regulation of actin filament polymerization"/>
    <property type="evidence" value="ECO:0007669"/>
    <property type="project" value="TreeGrafter"/>
</dbReference>
<dbReference type="Gene3D" id="1.10.555.10">
    <property type="entry name" value="Rho GTPase activation protein"/>
    <property type="match status" value="1"/>
</dbReference>
<feature type="domain" description="Rho-GAP" evidence="3">
    <location>
        <begin position="370"/>
        <end position="586"/>
    </location>
</feature>